<dbReference type="PRINTS" id="PR00007">
    <property type="entry name" value="COMPLEMNTC1Q"/>
</dbReference>
<evidence type="ECO:0000313" key="6">
    <source>
        <dbReference type="Proteomes" id="UP000694844"/>
    </source>
</evidence>
<keyword evidence="6" id="KW-1185">Reference proteome</keyword>
<feature type="signal peptide" evidence="4">
    <location>
        <begin position="1"/>
        <end position="19"/>
    </location>
</feature>
<accession>A0A8B8BQA6</accession>
<dbReference type="PANTHER" id="PTHR22923:SF116">
    <property type="entry name" value="C1Q DOMAIN-CONTAINING PROTEIN"/>
    <property type="match status" value="1"/>
</dbReference>
<evidence type="ECO:0000256" key="3">
    <source>
        <dbReference type="ARBA" id="ARBA00022729"/>
    </source>
</evidence>
<dbReference type="PROSITE" id="PS50871">
    <property type="entry name" value="C1Q"/>
    <property type="match status" value="1"/>
</dbReference>
<sequence>MRLQFVLFFVSFSCSLGYAETTSDLKMLELEKKLSELEKITMMLSQKLTITDNNLTDMILKLKQSKEENSIIRRENLFIRRELKLLTSKLNLMQDNSSVGPNYISPESSKQQFTNFQKQEKPFTESLQKRLLLMSNETISSHKPRIGFTALTDSHQWHMGIGQAVQFPKIVTNDGNGFDQNTGIFRAPVSGLYLFSASMLNHSGLELRCALVHNGNIVANIFAGGGTTYSTGSKSILLNLSPNDDVWVRITHESDNVFGDSWSSFMGVLISP</sequence>
<reference evidence="7" key="2">
    <citation type="submission" date="2025-08" db="UniProtKB">
        <authorList>
            <consortium name="RefSeq"/>
        </authorList>
    </citation>
    <scope>IDENTIFICATION</scope>
    <source>
        <tissue evidence="7">Whole sample</tissue>
    </source>
</reference>
<organism evidence="6 7">
    <name type="scientific">Crassostrea virginica</name>
    <name type="common">Eastern oyster</name>
    <dbReference type="NCBI Taxonomy" id="6565"/>
    <lineage>
        <taxon>Eukaryota</taxon>
        <taxon>Metazoa</taxon>
        <taxon>Spiralia</taxon>
        <taxon>Lophotrochozoa</taxon>
        <taxon>Mollusca</taxon>
        <taxon>Bivalvia</taxon>
        <taxon>Autobranchia</taxon>
        <taxon>Pteriomorphia</taxon>
        <taxon>Ostreida</taxon>
        <taxon>Ostreoidea</taxon>
        <taxon>Ostreidae</taxon>
        <taxon>Crassostrea</taxon>
    </lineage>
</organism>
<reference evidence="6" key="1">
    <citation type="submission" date="2024-06" db="UniProtKB">
        <authorList>
            <consortium name="RefSeq"/>
        </authorList>
    </citation>
    <scope>NUCLEOTIDE SEQUENCE [LARGE SCALE GENOMIC DNA]</scope>
</reference>
<dbReference type="Proteomes" id="UP000694844">
    <property type="component" value="Chromosome 1"/>
</dbReference>
<dbReference type="GO" id="GO:0005576">
    <property type="term" value="C:extracellular region"/>
    <property type="evidence" value="ECO:0007669"/>
    <property type="project" value="UniProtKB-SubCell"/>
</dbReference>
<dbReference type="SMART" id="SM00110">
    <property type="entry name" value="C1Q"/>
    <property type="match status" value="1"/>
</dbReference>
<name>A0A8B8BQA6_CRAVI</name>
<dbReference type="AlphaFoldDB" id="A0A8B8BQA6"/>
<dbReference type="RefSeq" id="XP_022305517.1">
    <property type="nucleotide sequence ID" value="XM_022449809.1"/>
</dbReference>
<dbReference type="OrthoDB" id="6161780at2759"/>
<keyword evidence="2" id="KW-0964">Secreted</keyword>
<dbReference type="InterPro" id="IPR050822">
    <property type="entry name" value="Cerebellin_Synaptic_Org"/>
</dbReference>
<dbReference type="InterPro" id="IPR001073">
    <property type="entry name" value="C1q_dom"/>
</dbReference>
<feature type="domain" description="C1q" evidence="5">
    <location>
        <begin position="141"/>
        <end position="272"/>
    </location>
</feature>
<dbReference type="Gene3D" id="2.60.120.40">
    <property type="match status" value="1"/>
</dbReference>
<dbReference type="KEGG" id="cvn:111112354"/>
<dbReference type="SUPFAM" id="SSF49842">
    <property type="entry name" value="TNF-like"/>
    <property type="match status" value="1"/>
</dbReference>
<gene>
    <name evidence="7" type="primary">LOC111112354</name>
</gene>
<evidence type="ECO:0000256" key="2">
    <source>
        <dbReference type="ARBA" id="ARBA00022525"/>
    </source>
</evidence>
<proteinExistence type="predicted"/>
<dbReference type="GeneID" id="111112354"/>
<dbReference type="Pfam" id="PF00386">
    <property type="entry name" value="C1q"/>
    <property type="match status" value="1"/>
</dbReference>
<evidence type="ECO:0000313" key="7">
    <source>
        <dbReference type="RefSeq" id="XP_022305517.1"/>
    </source>
</evidence>
<evidence type="ECO:0000256" key="1">
    <source>
        <dbReference type="ARBA" id="ARBA00004613"/>
    </source>
</evidence>
<dbReference type="PANTHER" id="PTHR22923">
    <property type="entry name" value="CEREBELLIN-RELATED"/>
    <property type="match status" value="1"/>
</dbReference>
<keyword evidence="3 4" id="KW-0732">Signal</keyword>
<dbReference type="InterPro" id="IPR008983">
    <property type="entry name" value="Tumour_necrosis_fac-like_dom"/>
</dbReference>
<evidence type="ECO:0000256" key="4">
    <source>
        <dbReference type="SAM" id="SignalP"/>
    </source>
</evidence>
<comment type="subcellular location">
    <subcellularLocation>
        <location evidence="1">Secreted</location>
    </subcellularLocation>
</comment>
<evidence type="ECO:0000259" key="5">
    <source>
        <dbReference type="PROSITE" id="PS50871"/>
    </source>
</evidence>
<feature type="chain" id="PRO_5034829255" evidence="4">
    <location>
        <begin position="20"/>
        <end position="272"/>
    </location>
</feature>
<protein>
    <submittedName>
        <fullName evidence="7">Uncharacterized protein LOC111112354</fullName>
    </submittedName>
</protein>